<reference evidence="2 3" key="1">
    <citation type="submission" date="2024-09" db="EMBL/GenBank/DDBJ databases">
        <title>Chromosome-scale assembly of Riccia fluitans.</title>
        <authorList>
            <person name="Paukszto L."/>
            <person name="Sawicki J."/>
            <person name="Karawczyk K."/>
            <person name="Piernik-Szablinska J."/>
            <person name="Szczecinska M."/>
            <person name="Mazdziarz M."/>
        </authorList>
    </citation>
    <scope>NUCLEOTIDE SEQUENCE [LARGE SCALE GENOMIC DNA]</scope>
    <source>
        <strain evidence="2">Rf_01</strain>
        <tissue evidence="2">Aerial parts of the thallus</tissue>
    </source>
</reference>
<keyword evidence="3" id="KW-1185">Reference proteome</keyword>
<proteinExistence type="predicted"/>
<sequence>MSTVAVESTSRNTAAGTRTESPDDILEATKEILRCYDEKIISKESWYRRTLDHIPQITEEDVLALARVGNLSEEFRKKIERLDSVVRLDKRVCELEKENEVLRYERDTQACDLRAVCKEVDTFLDMVESFLDVDSDRQKDPGSDDDLGWRASSSSVSKTPIMVNGKELSATRGCSQSPVSRKMIPGENERRRGPISPGIRPPSPSASPKSSKMAVIIFDKGKRAMSPGIRSPKNGSMTSLRTDKRVRPLSPFNRHASPIPRQASMIIADTRKRKWPDSERQYKSEVVHGRVALPPGILRWKV</sequence>
<dbReference type="AlphaFoldDB" id="A0ABD1XY54"/>
<feature type="region of interest" description="Disordered" evidence="1">
    <location>
        <begin position="134"/>
        <end position="211"/>
    </location>
</feature>
<gene>
    <name evidence="2" type="ORF">R1flu_025442</name>
</gene>
<evidence type="ECO:0000256" key="1">
    <source>
        <dbReference type="SAM" id="MobiDB-lite"/>
    </source>
</evidence>
<dbReference type="Proteomes" id="UP001605036">
    <property type="component" value="Unassembled WGS sequence"/>
</dbReference>
<organism evidence="2 3">
    <name type="scientific">Riccia fluitans</name>
    <dbReference type="NCBI Taxonomy" id="41844"/>
    <lineage>
        <taxon>Eukaryota</taxon>
        <taxon>Viridiplantae</taxon>
        <taxon>Streptophyta</taxon>
        <taxon>Embryophyta</taxon>
        <taxon>Marchantiophyta</taxon>
        <taxon>Marchantiopsida</taxon>
        <taxon>Marchantiidae</taxon>
        <taxon>Marchantiales</taxon>
        <taxon>Ricciaceae</taxon>
        <taxon>Riccia</taxon>
    </lineage>
</organism>
<evidence type="ECO:0000313" key="3">
    <source>
        <dbReference type="Proteomes" id="UP001605036"/>
    </source>
</evidence>
<name>A0ABD1XY54_9MARC</name>
<evidence type="ECO:0000313" key="2">
    <source>
        <dbReference type="EMBL" id="KAL2613750.1"/>
    </source>
</evidence>
<dbReference type="EMBL" id="JBHFFA010000007">
    <property type="protein sequence ID" value="KAL2613750.1"/>
    <property type="molecule type" value="Genomic_DNA"/>
</dbReference>
<feature type="compositionally biased region" description="Polar residues" evidence="1">
    <location>
        <begin position="1"/>
        <end position="19"/>
    </location>
</feature>
<comment type="caution">
    <text evidence="2">The sequence shown here is derived from an EMBL/GenBank/DDBJ whole genome shotgun (WGS) entry which is preliminary data.</text>
</comment>
<feature type="region of interest" description="Disordered" evidence="1">
    <location>
        <begin position="1"/>
        <end position="21"/>
    </location>
</feature>
<protein>
    <submittedName>
        <fullName evidence="2">Uncharacterized protein</fullName>
    </submittedName>
</protein>
<accession>A0ABD1XY54</accession>